<evidence type="ECO:0000256" key="1">
    <source>
        <dbReference type="SAM" id="MobiDB-lite"/>
    </source>
</evidence>
<evidence type="ECO:0000313" key="2">
    <source>
        <dbReference type="EMBL" id="KAK8879845.1"/>
    </source>
</evidence>
<comment type="caution">
    <text evidence="2">The sequence shown here is derived from an EMBL/GenBank/DDBJ whole genome shotgun (WGS) entry which is preliminary data.</text>
</comment>
<dbReference type="Proteomes" id="UP001390339">
    <property type="component" value="Unassembled WGS sequence"/>
</dbReference>
<reference evidence="2 3" key="1">
    <citation type="journal article" date="2024" name="IMA Fungus">
        <title>Apiospora arundinis, a panoply of carbohydrate-active enzymes and secondary metabolites.</title>
        <authorList>
            <person name="Sorensen T."/>
            <person name="Petersen C."/>
            <person name="Muurmann A.T."/>
            <person name="Christiansen J.V."/>
            <person name="Brundto M.L."/>
            <person name="Overgaard C.K."/>
            <person name="Boysen A.T."/>
            <person name="Wollenberg R.D."/>
            <person name="Larsen T.O."/>
            <person name="Sorensen J.L."/>
            <person name="Nielsen K.L."/>
            <person name="Sondergaard T.E."/>
        </authorList>
    </citation>
    <scope>NUCLEOTIDE SEQUENCE [LARGE SCALE GENOMIC DNA]</scope>
    <source>
        <strain evidence="2 3">AAU 773</strain>
    </source>
</reference>
<sequence>MTSTSRGLGQTTTKYLKNLLPSRFHTLSTLRENLSKNYHDVNPSTHEIRRTNHSLHPDDTTRRRRSAQLRVPAAFQSEFLVALMRSQFRPFGSNCNDDPVYFDRL</sequence>
<name>A0ABR2JNQ5_9PEZI</name>
<keyword evidence="3" id="KW-1185">Reference proteome</keyword>
<accession>A0ABR2JNQ5</accession>
<gene>
    <name evidence="2" type="ORF">PGQ11_001139</name>
</gene>
<proteinExistence type="predicted"/>
<feature type="compositionally biased region" description="Basic and acidic residues" evidence="1">
    <location>
        <begin position="46"/>
        <end position="61"/>
    </location>
</feature>
<organism evidence="2 3">
    <name type="scientific">Apiospora arundinis</name>
    <dbReference type="NCBI Taxonomy" id="335852"/>
    <lineage>
        <taxon>Eukaryota</taxon>
        <taxon>Fungi</taxon>
        <taxon>Dikarya</taxon>
        <taxon>Ascomycota</taxon>
        <taxon>Pezizomycotina</taxon>
        <taxon>Sordariomycetes</taxon>
        <taxon>Xylariomycetidae</taxon>
        <taxon>Amphisphaeriales</taxon>
        <taxon>Apiosporaceae</taxon>
        <taxon>Apiospora</taxon>
    </lineage>
</organism>
<protein>
    <submittedName>
        <fullName evidence="2">Uncharacterized protein</fullName>
    </submittedName>
</protein>
<feature type="region of interest" description="Disordered" evidence="1">
    <location>
        <begin position="40"/>
        <end position="67"/>
    </location>
</feature>
<dbReference type="EMBL" id="JAPCWZ010000001">
    <property type="protein sequence ID" value="KAK8879845.1"/>
    <property type="molecule type" value="Genomic_DNA"/>
</dbReference>
<evidence type="ECO:0000313" key="3">
    <source>
        <dbReference type="Proteomes" id="UP001390339"/>
    </source>
</evidence>